<dbReference type="EMBL" id="JAUHMF010000002">
    <property type="protein sequence ID" value="MDT8898477.1"/>
    <property type="molecule type" value="Genomic_DNA"/>
</dbReference>
<evidence type="ECO:0000313" key="11">
    <source>
        <dbReference type="EMBL" id="MDT8898477.1"/>
    </source>
</evidence>
<dbReference type="SUPFAM" id="SSF51445">
    <property type="entry name" value="(Trans)glycosidases"/>
    <property type="match status" value="1"/>
</dbReference>
<keyword evidence="8 9" id="KW-0624">Polysaccharide degradation</keyword>
<name>A0ABU3NNR0_9CHLR</name>
<dbReference type="InterPro" id="IPR017853">
    <property type="entry name" value="GH"/>
</dbReference>
<keyword evidence="12" id="KW-1185">Reference proteome</keyword>
<evidence type="ECO:0000256" key="6">
    <source>
        <dbReference type="ARBA" id="ARBA00023277"/>
    </source>
</evidence>
<keyword evidence="6 9" id="KW-0119">Carbohydrate metabolism</keyword>
<sequence>MHEELDAAIQSNRVVTVTLTLVHDGALVAHQNVLVQQKRHELLFGANWGDIALAWVNGELEGREKELAELRNEYFLQIFNQVTLPFYWAQIEPQRNQYAHQTQRLLNLVQWYKEHGCTVKGHPLCWHTLSPNWLLELDNREILQTLLRRIQREITNFAGLIDVWDVINEPVIMPIYNRYDNGITRICKALGRISLIRATFDAAREANPKAILLINDFDISSAYEILIEECLAAGISIDAIGIQSHMHQGYWGVKKTLQILDRFSRFGLPIHFTEITLVSGHLMPPEIVDLNDYQVNKWSTTSEGEERQALEVVLHYKTLVSNPNVQSITWWDFSDGGWLNAPAGLLRRDMSPKPAYEALLKLIKGEWWLSPTQMTTDAKGQLVLIGFPGEYELVIGNHKVPFSLRKNLDSLVIHL</sequence>
<evidence type="ECO:0000259" key="10">
    <source>
        <dbReference type="PROSITE" id="PS51760"/>
    </source>
</evidence>
<proteinExistence type="inferred from homology"/>
<dbReference type="Pfam" id="PF00331">
    <property type="entry name" value="Glyco_hydro_10"/>
    <property type="match status" value="1"/>
</dbReference>
<evidence type="ECO:0000256" key="4">
    <source>
        <dbReference type="ARBA" id="ARBA00022729"/>
    </source>
</evidence>
<evidence type="ECO:0000256" key="5">
    <source>
        <dbReference type="ARBA" id="ARBA00022801"/>
    </source>
</evidence>
<dbReference type="PROSITE" id="PS51760">
    <property type="entry name" value="GH10_2"/>
    <property type="match status" value="1"/>
</dbReference>
<keyword evidence="3" id="KW-0858">Xylan degradation</keyword>
<dbReference type="Proteomes" id="UP001254165">
    <property type="component" value="Unassembled WGS sequence"/>
</dbReference>
<accession>A0ABU3NNR0</accession>
<keyword evidence="5 9" id="KW-0378">Hydrolase</keyword>
<dbReference type="Gene3D" id="3.20.20.80">
    <property type="entry name" value="Glycosidases"/>
    <property type="match status" value="1"/>
</dbReference>
<keyword evidence="7 9" id="KW-0326">Glycosidase</keyword>
<dbReference type="PRINTS" id="PR00134">
    <property type="entry name" value="GLHYDRLASE10"/>
</dbReference>
<comment type="caution">
    <text evidence="11">The sequence shown here is derived from an EMBL/GenBank/DDBJ whole genome shotgun (WGS) entry which is preliminary data.</text>
</comment>
<dbReference type="EC" id="3.2.1.8" evidence="9"/>
<evidence type="ECO:0000256" key="3">
    <source>
        <dbReference type="ARBA" id="ARBA00022651"/>
    </source>
</evidence>
<protein>
    <recommendedName>
        <fullName evidence="9">Beta-xylanase</fullName>
        <ecNumber evidence="9">3.2.1.8</ecNumber>
    </recommendedName>
</protein>
<evidence type="ECO:0000256" key="9">
    <source>
        <dbReference type="RuleBase" id="RU361174"/>
    </source>
</evidence>
<gene>
    <name evidence="11" type="ORF">QYE77_09370</name>
</gene>
<keyword evidence="4" id="KW-0732">Signal</keyword>
<reference evidence="11 12" key="1">
    <citation type="submission" date="2023-07" db="EMBL/GenBank/DDBJ databases">
        <title>Novel species of Thermanaerothrix with wide hydrolytic capabilities.</title>
        <authorList>
            <person name="Zayulina K.S."/>
            <person name="Podosokorskaya O.A."/>
            <person name="Elcheninov A.G."/>
        </authorList>
    </citation>
    <scope>NUCLEOTIDE SEQUENCE [LARGE SCALE GENOMIC DNA]</scope>
    <source>
        <strain evidence="11 12">4228-RoL</strain>
    </source>
</reference>
<evidence type="ECO:0000313" key="12">
    <source>
        <dbReference type="Proteomes" id="UP001254165"/>
    </source>
</evidence>
<dbReference type="SMART" id="SM00633">
    <property type="entry name" value="Glyco_10"/>
    <property type="match status" value="1"/>
</dbReference>
<comment type="similarity">
    <text evidence="2 9">Belongs to the glycosyl hydrolase 10 (cellulase F) family.</text>
</comment>
<dbReference type="PANTHER" id="PTHR31490">
    <property type="entry name" value="GLYCOSYL HYDROLASE"/>
    <property type="match status" value="1"/>
</dbReference>
<dbReference type="RefSeq" id="WP_315625136.1">
    <property type="nucleotide sequence ID" value="NZ_JAUHMF010000002.1"/>
</dbReference>
<evidence type="ECO:0000256" key="1">
    <source>
        <dbReference type="ARBA" id="ARBA00000681"/>
    </source>
</evidence>
<evidence type="ECO:0000256" key="8">
    <source>
        <dbReference type="ARBA" id="ARBA00023326"/>
    </source>
</evidence>
<evidence type="ECO:0000256" key="2">
    <source>
        <dbReference type="ARBA" id="ARBA00007495"/>
    </source>
</evidence>
<organism evidence="11 12">
    <name type="scientific">Thermanaerothrix solaris</name>
    <dbReference type="NCBI Taxonomy" id="3058434"/>
    <lineage>
        <taxon>Bacteria</taxon>
        <taxon>Bacillati</taxon>
        <taxon>Chloroflexota</taxon>
        <taxon>Anaerolineae</taxon>
        <taxon>Anaerolineales</taxon>
        <taxon>Anaerolineaceae</taxon>
        <taxon>Thermanaerothrix</taxon>
    </lineage>
</organism>
<dbReference type="PANTHER" id="PTHR31490:SF88">
    <property type="entry name" value="BETA-XYLANASE"/>
    <property type="match status" value="1"/>
</dbReference>
<feature type="domain" description="GH10" evidence="10">
    <location>
        <begin position="64"/>
        <end position="362"/>
    </location>
</feature>
<dbReference type="InterPro" id="IPR001000">
    <property type="entry name" value="GH10_dom"/>
</dbReference>
<comment type="catalytic activity">
    <reaction evidence="1 9">
        <text>Endohydrolysis of (1-&gt;4)-beta-D-xylosidic linkages in xylans.</text>
        <dbReference type="EC" id="3.2.1.8"/>
    </reaction>
</comment>
<dbReference type="InterPro" id="IPR044846">
    <property type="entry name" value="GH10"/>
</dbReference>
<evidence type="ECO:0000256" key="7">
    <source>
        <dbReference type="ARBA" id="ARBA00023295"/>
    </source>
</evidence>